<dbReference type="Proteomes" id="UP000184782">
    <property type="component" value="Unassembled WGS sequence"/>
</dbReference>
<gene>
    <name evidence="1" type="ORF">SAMN05421769_1105</name>
</gene>
<dbReference type="AlphaFoldDB" id="A0A1N6F980"/>
<evidence type="ECO:0000313" key="2">
    <source>
        <dbReference type="Proteomes" id="UP000184782"/>
    </source>
</evidence>
<protein>
    <submittedName>
        <fullName evidence="1">Uncharacterized protein</fullName>
    </submittedName>
</protein>
<dbReference type="EMBL" id="FSRQ01000001">
    <property type="protein sequence ID" value="SIN91767.1"/>
    <property type="molecule type" value="Genomic_DNA"/>
</dbReference>
<proteinExistence type="predicted"/>
<keyword evidence="2" id="KW-1185">Reference proteome</keyword>
<reference evidence="2" key="1">
    <citation type="submission" date="2016-12" db="EMBL/GenBank/DDBJ databases">
        <authorList>
            <person name="Varghese N."/>
            <person name="Submissions S."/>
        </authorList>
    </citation>
    <scope>NUCLEOTIDE SEQUENCE [LARGE SCALE GENOMIC DNA]</scope>
    <source>
        <strain evidence="2">DSM 16779</strain>
    </source>
</reference>
<sequence>MILVSLKAQDIPKLILKSKVDNNLVLPVVVDKNDLAIIINYNGGWTAFDRNIYYIFKNNGDLKIYKEESPKPYIKNPDLKKSIREISVSENTKDKLFEIINSKKITDFQKYSQNDFKIKQKDKSIAPPSCMISDSIGYKIWFIQNNKQNSYGYYAPEYYLEKCTDKTINKVVLKKFLEMLNEIRSAKI</sequence>
<accession>A0A1N6F980</accession>
<evidence type="ECO:0000313" key="1">
    <source>
        <dbReference type="EMBL" id="SIN91767.1"/>
    </source>
</evidence>
<organism evidence="1 2">
    <name type="scientific">Chryseobacterium scophthalmum</name>
    <dbReference type="NCBI Taxonomy" id="59733"/>
    <lineage>
        <taxon>Bacteria</taxon>
        <taxon>Pseudomonadati</taxon>
        <taxon>Bacteroidota</taxon>
        <taxon>Flavobacteriia</taxon>
        <taxon>Flavobacteriales</taxon>
        <taxon>Weeksellaceae</taxon>
        <taxon>Chryseobacterium group</taxon>
        <taxon>Chryseobacterium</taxon>
    </lineage>
</organism>
<name>A0A1N6F980_9FLAO</name>
<dbReference type="STRING" id="59733.SAMN05421769_1105"/>